<name>A0A8S4NPW6_OWEFU</name>
<protein>
    <submittedName>
        <fullName evidence="3">Uncharacterized protein</fullName>
    </submittedName>
</protein>
<feature type="compositionally biased region" description="Polar residues" evidence="1">
    <location>
        <begin position="243"/>
        <end position="252"/>
    </location>
</feature>
<dbReference type="OrthoDB" id="6160412at2759"/>
<organism evidence="3 4">
    <name type="scientific">Owenia fusiformis</name>
    <name type="common">Polychaete worm</name>
    <dbReference type="NCBI Taxonomy" id="6347"/>
    <lineage>
        <taxon>Eukaryota</taxon>
        <taxon>Metazoa</taxon>
        <taxon>Spiralia</taxon>
        <taxon>Lophotrochozoa</taxon>
        <taxon>Annelida</taxon>
        <taxon>Polychaeta</taxon>
        <taxon>Sedentaria</taxon>
        <taxon>Canalipalpata</taxon>
        <taxon>Sabellida</taxon>
        <taxon>Oweniida</taxon>
        <taxon>Oweniidae</taxon>
        <taxon>Owenia</taxon>
    </lineage>
</organism>
<proteinExistence type="predicted"/>
<evidence type="ECO:0000313" key="3">
    <source>
        <dbReference type="EMBL" id="CAH1782712.1"/>
    </source>
</evidence>
<feature type="region of interest" description="Disordered" evidence="1">
    <location>
        <begin position="215"/>
        <end position="252"/>
    </location>
</feature>
<dbReference type="AlphaFoldDB" id="A0A8S4NPW6"/>
<sequence>MISEMSTTWLIPCIMVLLGMTITESGADDIALKQDNSLSNDDKLLEYVLEELARNGELSGMSNDDVESPIYLDERSLRDFIGKRGGMRDFIGKRGGLRDFIGKRRDFIGKRRDFIGKRRDFIGKRRDFIGKRRDFIGKRRDFIGKRDLLASDIDSDKRGGMRDFVGKRAGGLRDFLGKRAITRDFVGKRASWARDFIGKRSASLQNYSDSIATDSTKDLSETKDSSRTLNNINESVAGDASSDHQQWWSKQH</sequence>
<accession>A0A8S4NPW6</accession>
<keyword evidence="2" id="KW-0732">Signal</keyword>
<evidence type="ECO:0000313" key="4">
    <source>
        <dbReference type="Proteomes" id="UP000749559"/>
    </source>
</evidence>
<reference evidence="3" key="1">
    <citation type="submission" date="2022-03" db="EMBL/GenBank/DDBJ databases">
        <authorList>
            <person name="Martin C."/>
        </authorList>
    </citation>
    <scope>NUCLEOTIDE SEQUENCE</scope>
</reference>
<comment type="caution">
    <text evidence="3">The sequence shown here is derived from an EMBL/GenBank/DDBJ whole genome shotgun (WGS) entry which is preliminary data.</text>
</comment>
<evidence type="ECO:0000256" key="2">
    <source>
        <dbReference type="SAM" id="SignalP"/>
    </source>
</evidence>
<feature type="compositionally biased region" description="Basic and acidic residues" evidence="1">
    <location>
        <begin position="215"/>
        <end position="226"/>
    </location>
</feature>
<keyword evidence="4" id="KW-1185">Reference proteome</keyword>
<gene>
    <name evidence="3" type="ORF">OFUS_LOCUS9129</name>
</gene>
<evidence type="ECO:0000256" key="1">
    <source>
        <dbReference type="SAM" id="MobiDB-lite"/>
    </source>
</evidence>
<feature type="signal peptide" evidence="2">
    <location>
        <begin position="1"/>
        <end position="27"/>
    </location>
</feature>
<feature type="chain" id="PRO_5035730046" evidence="2">
    <location>
        <begin position="28"/>
        <end position="252"/>
    </location>
</feature>
<dbReference type="Proteomes" id="UP000749559">
    <property type="component" value="Unassembled WGS sequence"/>
</dbReference>
<dbReference type="EMBL" id="CAIIXF020000005">
    <property type="protein sequence ID" value="CAH1782712.1"/>
    <property type="molecule type" value="Genomic_DNA"/>
</dbReference>